<dbReference type="GO" id="GO:0004177">
    <property type="term" value="F:aminopeptidase activity"/>
    <property type="evidence" value="ECO:0007669"/>
    <property type="project" value="UniProtKB-KW"/>
</dbReference>
<evidence type="ECO:0000256" key="1">
    <source>
        <dbReference type="ARBA" id="ARBA00022723"/>
    </source>
</evidence>
<dbReference type="PROSITE" id="PS00491">
    <property type="entry name" value="PROLINE_PEPTIDASE"/>
    <property type="match status" value="1"/>
</dbReference>
<keyword evidence="2" id="KW-0378">Hydrolase</keyword>
<dbReference type="Proteomes" id="UP000611796">
    <property type="component" value="Unassembled WGS sequence"/>
</dbReference>
<dbReference type="CDD" id="cd01092">
    <property type="entry name" value="APP-like"/>
    <property type="match status" value="1"/>
</dbReference>
<gene>
    <name evidence="6" type="ORF">H8891_08755</name>
</gene>
<dbReference type="RefSeq" id="WP_187006142.1">
    <property type="nucleotide sequence ID" value="NZ_JACRWD010000002.1"/>
</dbReference>
<comment type="caution">
    <text evidence="6">The sequence shown here is derived from an EMBL/GenBank/DDBJ whole genome shotgun (WGS) entry which is preliminary data.</text>
</comment>
<proteinExistence type="inferred from homology"/>
<evidence type="ECO:0000313" key="6">
    <source>
        <dbReference type="EMBL" id="MBC6003892.1"/>
    </source>
</evidence>
<feature type="domain" description="Peptidase M24" evidence="4">
    <location>
        <begin position="134"/>
        <end position="337"/>
    </location>
</feature>
<dbReference type="Gene3D" id="3.40.350.10">
    <property type="entry name" value="Creatinase/prolidase N-terminal domain"/>
    <property type="match status" value="1"/>
</dbReference>
<evidence type="ECO:0000313" key="7">
    <source>
        <dbReference type="Proteomes" id="UP000611796"/>
    </source>
</evidence>
<keyword evidence="6" id="KW-0645">Protease</keyword>
<comment type="similarity">
    <text evidence="3">Belongs to the peptidase M24B family.</text>
</comment>
<evidence type="ECO:0000256" key="2">
    <source>
        <dbReference type="ARBA" id="ARBA00022801"/>
    </source>
</evidence>
<reference evidence="6 7" key="1">
    <citation type="submission" date="2020-08" db="EMBL/GenBank/DDBJ databases">
        <authorList>
            <person name="Liu C."/>
            <person name="Sun Q."/>
        </authorList>
    </citation>
    <scope>NUCLEOTIDE SEQUENCE [LARGE SCALE GENOMIC DNA]</scope>
    <source>
        <strain evidence="6 7">NSJ-45</strain>
    </source>
</reference>
<keyword evidence="1 3" id="KW-0479">Metal-binding</keyword>
<evidence type="ECO:0000259" key="4">
    <source>
        <dbReference type="Pfam" id="PF00557"/>
    </source>
</evidence>
<dbReference type="InterPro" id="IPR029149">
    <property type="entry name" value="Creatin/AminoP/Spt16_N"/>
</dbReference>
<dbReference type="InterPro" id="IPR000587">
    <property type="entry name" value="Creatinase_N"/>
</dbReference>
<feature type="domain" description="Creatinase N-terminal" evidence="5">
    <location>
        <begin position="4"/>
        <end position="127"/>
    </location>
</feature>
<dbReference type="PANTHER" id="PTHR46112">
    <property type="entry name" value="AMINOPEPTIDASE"/>
    <property type="match status" value="1"/>
</dbReference>
<dbReference type="InterPro" id="IPR001131">
    <property type="entry name" value="Peptidase_M24B_aminopep-P_CS"/>
</dbReference>
<organism evidence="6 7">
    <name type="scientific">Paeniclostridium hominis</name>
    <dbReference type="NCBI Taxonomy" id="2764329"/>
    <lineage>
        <taxon>Bacteria</taxon>
        <taxon>Bacillati</taxon>
        <taxon>Bacillota</taxon>
        <taxon>Clostridia</taxon>
        <taxon>Peptostreptococcales</taxon>
        <taxon>Peptostreptococcaceae</taxon>
        <taxon>Paeniclostridium</taxon>
    </lineage>
</organism>
<dbReference type="SUPFAM" id="SSF55920">
    <property type="entry name" value="Creatinase/aminopeptidase"/>
    <property type="match status" value="1"/>
</dbReference>
<protein>
    <submittedName>
        <fullName evidence="6">Aminopeptidase P family protein</fullName>
    </submittedName>
</protein>
<keyword evidence="6" id="KW-0031">Aminopeptidase</keyword>
<name>A0ABR7K469_9FIRM</name>
<sequence>MEKRVLKLREEMVRLNLDAVLIEDSKNKRYISGFTGTAGSIIITKEKNILFTDFRYTQQAKNQTNNFDIVEISRTNPITNFLKKMNIKRLGFEDDKMSFATYSNYNKNLYDTEMVPLNGLMLNLRAIKDEKELEIIRQASKIADNGFMHIINFIKPGMKESEVALELEFFMRKQGATGVSFDFIVASGKRSSMPHGVASDKVIEIGDFVTIDFGCVYNGYCSDMTRTIVVGKASDKQKEIYNIVLEAQLKVIEHAKANMSGIELDNIARQYIIEKGYGDKFGHGLGHGIGLDVHELPNVNTLGEKILKPNMVISDEPGIYIEDFGGVRIEDLLIITEDGCEVINSSPKELIELEF</sequence>
<dbReference type="EMBL" id="JACRWD010000002">
    <property type="protein sequence ID" value="MBC6003892.1"/>
    <property type="molecule type" value="Genomic_DNA"/>
</dbReference>
<dbReference type="Pfam" id="PF01321">
    <property type="entry name" value="Creatinase_N"/>
    <property type="match status" value="1"/>
</dbReference>
<dbReference type="PANTHER" id="PTHR46112:SF3">
    <property type="entry name" value="AMINOPEPTIDASE YPDF"/>
    <property type="match status" value="1"/>
</dbReference>
<dbReference type="Gene3D" id="3.90.230.10">
    <property type="entry name" value="Creatinase/methionine aminopeptidase superfamily"/>
    <property type="match status" value="1"/>
</dbReference>
<dbReference type="InterPro" id="IPR000994">
    <property type="entry name" value="Pept_M24"/>
</dbReference>
<accession>A0ABR7K469</accession>
<dbReference type="Pfam" id="PF00557">
    <property type="entry name" value="Peptidase_M24"/>
    <property type="match status" value="1"/>
</dbReference>
<dbReference type="InterPro" id="IPR050659">
    <property type="entry name" value="Peptidase_M24B"/>
</dbReference>
<evidence type="ECO:0000256" key="3">
    <source>
        <dbReference type="RuleBase" id="RU000590"/>
    </source>
</evidence>
<dbReference type="InterPro" id="IPR036005">
    <property type="entry name" value="Creatinase/aminopeptidase-like"/>
</dbReference>
<keyword evidence="7" id="KW-1185">Reference proteome</keyword>
<evidence type="ECO:0000259" key="5">
    <source>
        <dbReference type="Pfam" id="PF01321"/>
    </source>
</evidence>